<evidence type="ECO:0000313" key="1">
    <source>
        <dbReference type="EMBL" id="EAQ98910.2"/>
    </source>
</evidence>
<dbReference type="RefSeq" id="WP_023660173.1">
    <property type="nucleotide sequence ID" value="NZ_CM002299.1"/>
</dbReference>
<dbReference type="SUPFAM" id="SSF88713">
    <property type="entry name" value="Glycoside hydrolase/deacetylase"/>
    <property type="match status" value="1"/>
</dbReference>
<reference evidence="1 2" key="1">
    <citation type="journal article" date="2007" name="Proc. Natl. Acad. Sci. U.S.A.">
        <title>Characterization of a marine gammaproteobacterium capable of aerobic anoxygenic photosynthesis.</title>
        <authorList>
            <person name="Fuchs B.M."/>
            <person name="Spring S."/>
            <person name="Teeling H."/>
            <person name="Quast C."/>
            <person name="Wulf J."/>
            <person name="Schattenhofer M."/>
            <person name="Yan S."/>
            <person name="Ferriera S."/>
            <person name="Johnson J."/>
            <person name="Glockner F.O."/>
            <person name="Amann R."/>
        </authorList>
    </citation>
    <scope>NUCLEOTIDE SEQUENCE [LARGE SCALE GENOMIC DNA]</scope>
    <source>
        <strain evidence="1">KT71</strain>
    </source>
</reference>
<dbReference type="AlphaFoldDB" id="A4A539"/>
<proteinExistence type="predicted"/>
<dbReference type="InterPro" id="IPR011330">
    <property type="entry name" value="Glyco_hydro/deAcase_b/a-brl"/>
</dbReference>
<comment type="caution">
    <text evidence="1">The sequence shown here is derived from an EMBL/GenBank/DDBJ whole genome shotgun (WGS) entry which is preliminary data.</text>
</comment>
<gene>
    <name evidence="1" type="ORF">KT71_09792</name>
</gene>
<dbReference type="STRING" id="314285.KT71_09792"/>
<dbReference type="Gene3D" id="3.20.20.370">
    <property type="entry name" value="Glycoside hydrolase/deacetylase"/>
    <property type="match status" value="1"/>
</dbReference>
<evidence type="ECO:0000313" key="2">
    <source>
        <dbReference type="Proteomes" id="UP000019205"/>
    </source>
</evidence>
<evidence type="ECO:0008006" key="3">
    <source>
        <dbReference type="Google" id="ProtNLM"/>
    </source>
</evidence>
<dbReference type="Proteomes" id="UP000019205">
    <property type="component" value="Chromosome"/>
</dbReference>
<dbReference type="eggNOG" id="COG0726">
    <property type="taxonomic scope" value="Bacteria"/>
</dbReference>
<sequence length="335" mass="37755">MSSAIPLSERRYVQLPESSRPVLMVVVDTEEEFDWERFPDRKSTEVTAMQNVGLAQERCDAFGLKPCYVIDYPIVSQSQGVVDLKTYYGQGRCEIGAHLHPWVNPPLTETLSVANMYPGNLDRETEFKKIQVLRDEITKVFGKAPRAYKAGRYGFGPHTGDTLEKLGFDIDLSFSPPVNHSDSGGPDYSDEVSTPFWFGREGHLLELPLSGGFVGVAGSYAKSLYSLSRRLEFARVPGIFSRLKVVDRLLLSPEGFTLEELKQLTRFLFSRGQRVFSFAYHSSTLKPGCTEYVLNDEQLAAFLQTFTDYFEFFFGELNGVPGTPTEVYAQLEQLK</sequence>
<dbReference type="OrthoDB" id="9771584at2"/>
<protein>
    <recommendedName>
        <fullName evidence="3">WalW protein</fullName>
    </recommendedName>
</protein>
<accession>A4A539</accession>
<reference evidence="1 2" key="2">
    <citation type="journal article" date="2009" name="PLoS ONE">
        <title>The photosynthetic apparatus and its regulation in the aerobic gammaproteobacterium Congregibacter litoralis gen. nov., sp. nov.</title>
        <authorList>
            <person name="Spring S."/>
            <person name="Lunsdorf H."/>
            <person name="Fuchs B.M."/>
            <person name="Tindall B.J."/>
        </authorList>
    </citation>
    <scope>NUCLEOTIDE SEQUENCE [LARGE SCALE GENOMIC DNA]</scope>
    <source>
        <strain evidence="1">KT71</strain>
    </source>
</reference>
<dbReference type="GO" id="GO:0005975">
    <property type="term" value="P:carbohydrate metabolic process"/>
    <property type="evidence" value="ECO:0007669"/>
    <property type="project" value="InterPro"/>
</dbReference>
<organism evidence="1 2">
    <name type="scientific">Congregibacter litoralis KT71</name>
    <dbReference type="NCBI Taxonomy" id="314285"/>
    <lineage>
        <taxon>Bacteria</taxon>
        <taxon>Pseudomonadati</taxon>
        <taxon>Pseudomonadota</taxon>
        <taxon>Gammaproteobacteria</taxon>
        <taxon>Cellvibrionales</taxon>
        <taxon>Halieaceae</taxon>
        <taxon>Congregibacter</taxon>
    </lineage>
</organism>
<name>A4A539_9GAMM</name>
<dbReference type="HOGENOM" id="CLU_067768_0_0_6"/>
<keyword evidence="2" id="KW-1185">Reference proteome</keyword>
<dbReference type="CDD" id="cd10935">
    <property type="entry name" value="CE4_WalW"/>
    <property type="match status" value="1"/>
</dbReference>
<dbReference type="EMBL" id="AAOA02000003">
    <property type="protein sequence ID" value="EAQ98910.2"/>
    <property type="molecule type" value="Genomic_DNA"/>
</dbReference>